<feature type="signal peptide" evidence="1">
    <location>
        <begin position="1"/>
        <end position="23"/>
    </location>
</feature>
<accession>A0A4C1VSM4</accession>
<organism evidence="2 3">
    <name type="scientific">Eumeta variegata</name>
    <name type="common">Bagworm moth</name>
    <name type="synonym">Eumeta japonica</name>
    <dbReference type="NCBI Taxonomy" id="151549"/>
    <lineage>
        <taxon>Eukaryota</taxon>
        <taxon>Metazoa</taxon>
        <taxon>Ecdysozoa</taxon>
        <taxon>Arthropoda</taxon>
        <taxon>Hexapoda</taxon>
        <taxon>Insecta</taxon>
        <taxon>Pterygota</taxon>
        <taxon>Neoptera</taxon>
        <taxon>Endopterygota</taxon>
        <taxon>Lepidoptera</taxon>
        <taxon>Glossata</taxon>
        <taxon>Ditrysia</taxon>
        <taxon>Tineoidea</taxon>
        <taxon>Psychidae</taxon>
        <taxon>Oiketicinae</taxon>
        <taxon>Eumeta</taxon>
    </lineage>
</organism>
<evidence type="ECO:0000313" key="3">
    <source>
        <dbReference type="Proteomes" id="UP000299102"/>
    </source>
</evidence>
<dbReference type="EMBL" id="BGZK01000395">
    <property type="protein sequence ID" value="GBP41199.1"/>
    <property type="molecule type" value="Genomic_DNA"/>
</dbReference>
<evidence type="ECO:0000256" key="1">
    <source>
        <dbReference type="SAM" id="SignalP"/>
    </source>
</evidence>
<reference evidence="2 3" key="1">
    <citation type="journal article" date="2019" name="Commun. Biol.">
        <title>The bagworm genome reveals a unique fibroin gene that provides high tensile strength.</title>
        <authorList>
            <person name="Kono N."/>
            <person name="Nakamura H."/>
            <person name="Ohtoshi R."/>
            <person name="Tomita M."/>
            <person name="Numata K."/>
            <person name="Arakawa K."/>
        </authorList>
    </citation>
    <scope>NUCLEOTIDE SEQUENCE [LARGE SCALE GENOMIC DNA]</scope>
</reference>
<gene>
    <name evidence="2" type="ORF">EVAR_30637_1</name>
</gene>
<sequence length="99" mass="11262">MHASAQAGHISIVLSSVLEVSVAWWHSADGCFLAISYKYFPKQPCPESTYFRRKLISLCRLSNHCFGIPVPDELPQMFENRCWDTPASPSIPRPEYFEA</sequence>
<name>A0A4C1VSM4_EUMVA</name>
<evidence type="ECO:0000313" key="2">
    <source>
        <dbReference type="EMBL" id="GBP41199.1"/>
    </source>
</evidence>
<keyword evidence="1" id="KW-0732">Signal</keyword>
<proteinExistence type="predicted"/>
<dbReference type="AlphaFoldDB" id="A0A4C1VSM4"/>
<protein>
    <submittedName>
        <fullName evidence="2">Uncharacterized protein</fullName>
    </submittedName>
</protein>
<comment type="caution">
    <text evidence="2">The sequence shown here is derived from an EMBL/GenBank/DDBJ whole genome shotgun (WGS) entry which is preliminary data.</text>
</comment>
<keyword evidence="3" id="KW-1185">Reference proteome</keyword>
<dbReference type="Proteomes" id="UP000299102">
    <property type="component" value="Unassembled WGS sequence"/>
</dbReference>
<feature type="chain" id="PRO_5020022557" evidence="1">
    <location>
        <begin position="24"/>
        <end position="99"/>
    </location>
</feature>